<feature type="transmembrane region" description="Helical" evidence="7">
    <location>
        <begin position="204"/>
        <end position="225"/>
    </location>
</feature>
<dbReference type="EMBL" id="FQXR01000006">
    <property type="protein sequence ID" value="SHH95186.1"/>
    <property type="molecule type" value="Genomic_DNA"/>
</dbReference>
<accession>A0A1M5X5X9</accession>
<dbReference type="OrthoDB" id="9783295at2"/>
<dbReference type="PANTHER" id="PTHR30151">
    <property type="entry name" value="ALKANE SULFONATE ABC TRANSPORTER-RELATED, MEMBRANE SUBUNIT"/>
    <property type="match status" value="1"/>
</dbReference>
<dbReference type="InterPro" id="IPR000515">
    <property type="entry name" value="MetI-like"/>
</dbReference>
<reference evidence="9 10" key="1">
    <citation type="submission" date="2016-11" db="EMBL/GenBank/DDBJ databases">
        <authorList>
            <person name="Jaros S."/>
            <person name="Januszkiewicz K."/>
            <person name="Wedrychowicz H."/>
        </authorList>
    </citation>
    <scope>NUCLEOTIDE SEQUENCE [LARGE SCALE GENOMIC DNA]</scope>
    <source>
        <strain evidence="9 10">DSM 13106</strain>
    </source>
</reference>
<dbReference type="Gene3D" id="1.10.3720.10">
    <property type="entry name" value="MetI-like"/>
    <property type="match status" value="1"/>
</dbReference>
<dbReference type="RefSeq" id="WP_072744177.1">
    <property type="nucleotide sequence ID" value="NZ_FQXR01000006.1"/>
</dbReference>
<keyword evidence="2 7" id="KW-0813">Transport</keyword>
<evidence type="ECO:0000313" key="10">
    <source>
        <dbReference type="Proteomes" id="UP000184389"/>
    </source>
</evidence>
<dbReference type="Proteomes" id="UP000184389">
    <property type="component" value="Unassembled WGS sequence"/>
</dbReference>
<comment type="subcellular location">
    <subcellularLocation>
        <location evidence="1 7">Cell membrane</location>
        <topology evidence="1 7">Multi-pass membrane protein</topology>
    </subcellularLocation>
</comment>
<dbReference type="Pfam" id="PF00528">
    <property type="entry name" value="BPD_transp_1"/>
    <property type="match status" value="1"/>
</dbReference>
<dbReference type="InterPro" id="IPR035906">
    <property type="entry name" value="MetI-like_sf"/>
</dbReference>
<dbReference type="AlphaFoldDB" id="A0A1M5X5X9"/>
<keyword evidence="5 7" id="KW-1133">Transmembrane helix</keyword>
<gene>
    <name evidence="9" type="ORF">SAMN02745180_01507</name>
</gene>
<dbReference type="GO" id="GO:0005886">
    <property type="term" value="C:plasma membrane"/>
    <property type="evidence" value="ECO:0007669"/>
    <property type="project" value="UniProtKB-SubCell"/>
</dbReference>
<evidence type="ECO:0000256" key="2">
    <source>
        <dbReference type="ARBA" id="ARBA00022448"/>
    </source>
</evidence>
<keyword evidence="4 7" id="KW-0812">Transmembrane</keyword>
<sequence>MYDKVSKEHEEYLKKIKKRKRAILITQILILVIWLAQWEITARLGWIDTFLTSHPSGIWNLFINYTKNGGLFYHVGISVLETIIGFLVGTILGVLIAILLWWSDFLAKVLDPYLVVLNSLPKTALAPIIILWVGAGYSGIIVTAITVSIVITIMNVYNGFISVDEDKIKLLQTFGATKFQVLKKVVLPSSIPTIISTLKVNIGLSWVGVIVGEFLVSKAGIGYLIVYGGQVFKLDLVMMSVFILAIISALMYQLIAFFENKFTKWQQ</sequence>
<feature type="transmembrane region" description="Helical" evidence="7">
    <location>
        <begin position="21"/>
        <end position="40"/>
    </location>
</feature>
<dbReference type="CDD" id="cd06261">
    <property type="entry name" value="TM_PBP2"/>
    <property type="match status" value="1"/>
</dbReference>
<dbReference type="PANTHER" id="PTHR30151:SF19">
    <property type="entry name" value="ABC TRANSPORTER PERMEASE"/>
    <property type="match status" value="1"/>
</dbReference>
<evidence type="ECO:0000259" key="8">
    <source>
        <dbReference type="PROSITE" id="PS50928"/>
    </source>
</evidence>
<proteinExistence type="inferred from homology"/>
<evidence type="ECO:0000256" key="7">
    <source>
        <dbReference type="RuleBase" id="RU363032"/>
    </source>
</evidence>
<feature type="transmembrane region" description="Helical" evidence="7">
    <location>
        <begin position="113"/>
        <end position="134"/>
    </location>
</feature>
<feature type="domain" description="ABC transmembrane type-1" evidence="8">
    <location>
        <begin position="71"/>
        <end position="255"/>
    </location>
</feature>
<evidence type="ECO:0000256" key="3">
    <source>
        <dbReference type="ARBA" id="ARBA00022475"/>
    </source>
</evidence>
<evidence type="ECO:0000256" key="4">
    <source>
        <dbReference type="ARBA" id="ARBA00022692"/>
    </source>
</evidence>
<evidence type="ECO:0000256" key="6">
    <source>
        <dbReference type="ARBA" id="ARBA00023136"/>
    </source>
</evidence>
<dbReference type="PROSITE" id="PS50928">
    <property type="entry name" value="ABC_TM1"/>
    <property type="match status" value="1"/>
</dbReference>
<feature type="transmembrane region" description="Helical" evidence="7">
    <location>
        <begin position="71"/>
        <end position="101"/>
    </location>
</feature>
<organism evidence="9 10">
    <name type="scientific">Sporanaerobacter acetigenes DSM 13106</name>
    <dbReference type="NCBI Taxonomy" id="1123281"/>
    <lineage>
        <taxon>Bacteria</taxon>
        <taxon>Bacillati</taxon>
        <taxon>Bacillota</taxon>
        <taxon>Tissierellia</taxon>
        <taxon>Tissierellales</taxon>
        <taxon>Sporanaerobacteraceae</taxon>
        <taxon>Sporanaerobacter</taxon>
    </lineage>
</organism>
<dbReference type="GO" id="GO:0055085">
    <property type="term" value="P:transmembrane transport"/>
    <property type="evidence" value="ECO:0007669"/>
    <property type="project" value="InterPro"/>
</dbReference>
<dbReference type="SUPFAM" id="SSF161098">
    <property type="entry name" value="MetI-like"/>
    <property type="match status" value="1"/>
</dbReference>
<evidence type="ECO:0000256" key="5">
    <source>
        <dbReference type="ARBA" id="ARBA00022989"/>
    </source>
</evidence>
<keyword evidence="6 7" id="KW-0472">Membrane</keyword>
<evidence type="ECO:0000256" key="1">
    <source>
        <dbReference type="ARBA" id="ARBA00004651"/>
    </source>
</evidence>
<protein>
    <submittedName>
        <fullName evidence="9">NitT/TauT family transport system permease protein</fullName>
    </submittedName>
</protein>
<comment type="similarity">
    <text evidence="7">Belongs to the binding-protein-dependent transport system permease family.</text>
</comment>
<feature type="transmembrane region" description="Helical" evidence="7">
    <location>
        <begin position="237"/>
        <end position="258"/>
    </location>
</feature>
<evidence type="ECO:0000313" key="9">
    <source>
        <dbReference type="EMBL" id="SHH95186.1"/>
    </source>
</evidence>
<keyword evidence="10" id="KW-1185">Reference proteome</keyword>
<keyword evidence="3" id="KW-1003">Cell membrane</keyword>
<name>A0A1M5X5X9_9FIRM</name>
<dbReference type="STRING" id="1123281.SAMN02745180_01507"/>
<feature type="transmembrane region" description="Helical" evidence="7">
    <location>
        <begin position="140"/>
        <end position="160"/>
    </location>
</feature>